<dbReference type="OrthoDB" id="421038at2759"/>
<name>A0A137P855_CONC2</name>
<evidence type="ECO:0000256" key="7">
    <source>
        <dbReference type="ARBA" id="ARBA00023157"/>
    </source>
</evidence>
<dbReference type="Gene3D" id="3.20.20.80">
    <property type="entry name" value="Glycosidases"/>
    <property type="match status" value="1"/>
</dbReference>
<keyword evidence="5" id="KW-0732">Signal</keyword>
<evidence type="ECO:0000256" key="1">
    <source>
        <dbReference type="ARBA" id="ARBA00004196"/>
    </source>
</evidence>
<dbReference type="Pfam" id="PF07983">
    <property type="entry name" value="X8"/>
    <property type="match status" value="1"/>
</dbReference>
<dbReference type="GO" id="GO:0005886">
    <property type="term" value="C:plasma membrane"/>
    <property type="evidence" value="ECO:0007669"/>
    <property type="project" value="UniProtKB-SubCell"/>
</dbReference>
<dbReference type="Pfam" id="PF03198">
    <property type="entry name" value="Glyco_hydro_72"/>
    <property type="match status" value="1"/>
</dbReference>
<dbReference type="GO" id="GO:0042124">
    <property type="term" value="F:1,3-beta-glucanosyltransferase activity"/>
    <property type="evidence" value="ECO:0007669"/>
    <property type="project" value="TreeGrafter"/>
</dbReference>
<evidence type="ECO:0000313" key="13">
    <source>
        <dbReference type="EMBL" id="KXN71188.1"/>
    </source>
</evidence>
<dbReference type="GO" id="GO:0031505">
    <property type="term" value="P:fungal-type cell wall organization"/>
    <property type="evidence" value="ECO:0007669"/>
    <property type="project" value="TreeGrafter"/>
</dbReference>
<dbReference type="GO" id="GO:0098552">
    <property type="term" value="C:side of membrane"/>
    <property type="evidence" value="ECO:0007669"/>
    <property type="project" value="UniProtKB-KW"/>
</dbReference>
<keyword evidence="4 10" id="KW-0336">GPI-anchor</keyword>
<dbReference type="STRING" id="796925.A0A137P855"/>
<evidence type="ECO:0000259" key="12">
    <source>
        <dbReference type="SMART" id="SM00768"/>
    </source>
</evidence>
<keyword evidence="8" id="KW-0325">Glycoprotein</keyword>
<evidence type="ECO:0000256" key="3">
    <source>
        <dbReference type="ARBA" id="ARBA00007528"/>
    </source>
</evidence>
<reference evidence="13 14" key="1">
    <citation type="journal article" date="2015" name="Genome Biol. Evol.">
        <title>Phylogenomic analyses indicate that early fungi evolved digesting cell walls of algal ancestors of land plants.</title>
        <authorList>
            <person name="Chang Y."/>
            <person name="Wang S."/>
            <person name="Sekimoto S."/>
            <person name="Aerts A.L."/>
            <person name="Choi C."/>
            <person name="Clum A."/>
            <person name="LaButti K.M."/>
            <person name="Lindquist E.A."/>
            <person name="Yee Ngan C."/>
            <person name="Ohm R.A."/>
            <person name="Salamov A.A."/>
            <person name="Grigoriev I.V."/>
            <person name="Spatafora J.W."/>
            <person name="Berbee M.L."/>
        </authorList>
    </citation>
    <scope>NUCLEOTIDE SEQUENCE [LARGE SCALE GENOMIC DNA]</scope>
    <source>
        <strain evidence="13 14">NRRL 28638</strain>
    </source>
</reference>
<sequence length="505" mass="54936">MKITWLAFASSILCIDPIIIKGTKFFNSKTGEEFIIKGVAYQPGGSGKQDPIANTQQLANAIPLFKDLGINTIRVYEAYPNLDHDKGMKMLADAGIYLILDLSNPKASVNRETPKYDTTLLKAFINKADAFAKYDNTLAYFAGNEVNNDVTNTDSNPFVKATIRDMKAHMKAQSRYIPIGYANNDDAKTLKNIVDYFNCGPEEERIDFFGYNIYSWCGDSDMKKSGYDVKTKMFANYGIPVFFSEYGCNQPTPRKFGDVPALYSEPMSSVFAGGLIYEFTNEENNYGITKVEGNDFSKLKDFDTYKKQLAKVTSKPANLKSYNPPSSSGSNCPTLGASWKVADTLPPTPSEDTCSCLMKSYSCTVSKSFNVTDDKNNAGDIFKYACGEGGVDCTRLNANGEKGVYGDISFCDPSTQLSYALSSMYLKSKNKDTCTSKGVGQVSSPSEKDESKCLAKPANIAKKASDNPQASGSGSGSGSSTSNPNFHLPSFASLAAATLIAMLLI</sequence>
<comment type="similarity">
    <text evidence="3 10">Belongs to the glycosyl hydrolase 72 family.</text>
</comment>
<gene>
    <name evidence="13" type="ORF">CONCODRAFT_170059</name>
</gene>
<proteinExistence type="inferred from homology"/>
<dbReference type="InterPro" id="IPR012946">
    <property type="entry name" value="X8"/>
</dbReference>
<feature type="domain" description="X8" evidence="12">
    <location>
        <begin position="361"/>
        <end position="455"/>
    </location>
</feature>
<dbReference type="EC" id="2.4.1.-" evidence="10"/>
<evidence type="ECO:0000256" key="11">
    <source>
        <dbReference type="SAM" id="MobiDB-lite"/>
    </source>
</evidence>
<keyword evidence="7" id="KW-1015">Disulfide bond</keyword>
<feature type="region of interest" description="Disordered" evidence="11">
    <location>
        <begin position="460"/>
        <end position="482"/>
    </location>
</feature>
<keyword evidence="9 10" id="KW-0449">Lipoprotein</keyword>
<comment type="function">
    <text evidence="10">Splits internally a 1,3-beta-glucan molecule and transfers the newly generated reducing end (the donor) to the non-reducing end of another 1,3-beta-glucan molecule (the acceptor) forming a 1,3-beta linkage, resulting in the elongation of 1,3-beta-glucan chains in the cell wall.</text>
</comment>
<dbReference type="PANTHER" id="PTHR31468">
    <property type="entry name" value="1,3-BETA-GLUCANOSYLTRANSFERASE GAS1"/>
    <property type="match status" value="1"/>
</dbReference>
<dbReference type="GO" id="GO:0071970">
    <property type="term" value="P:fungal-type cell wall (1-&gt;3)-beta-D-glucan biosynthetic process"/>
    <property type="evidence" value="ECO:0007669"/>
    <property type="project" value="TreeGrafter"/>
</dbReference>
<keyword evidence="6 10" id="KW-0472">Membrane</keyword>
<evidence type="ECO:0000256" key="8">
    <source>
        <dbReference type="ARBA" id="ARBA00023180"/>
    </source>
</evidence>
<dbReference type="AlphaFoldDB" id="A0A137P855"/>
<evidence type="ECO:0000256" key="9">
    <source>
        <dbReference type="ARBA" id="ARBA00023288"/>
    </source>
</evidence>
<evidence type="ECO:0000313" key="14">
    <source>
        <dbReference type="Proteomes" id="UP000070444"/>
    </source>
</evidence>
<evidence type="ECO:0000256" key="2">
    <source>
        <dbReference type="ARBA" id="ARBA00004589"/>
    </source>
</evidence>
<evidence type="ECO:0000256" key="4">
    <source>
        <dbReference type="ARBA" id="ARBA00022622"/>
    </source>
</evidence>
<evidence type="ECO:0000256" key="10">
    <source>
        <dbReference type="RuleBase" id="RU361209"/>
    </source>
</evidence>
<dbReference type="SUPFAM" id="SSF51445">
    <property type="entry name" value="(Trans)glycosidases"/>
    <property type="match status" value="1"/>
</dbReference>
<dbReference type="EMBL" id="KQ964481">
    <property type="protein sequence ID" value="KXN71188.1"/>
    <property type="molecule type" value="Genomic_DNA"/>
</dbReference>
<dbReference type="SMART" id="SM00768">
    <property type="entry name" value="X8"/>
    <property type="match status" value="1"/>
</dbReference>
<dbReference type="Proteomes" id="UP000070444">
    <property type="component" value="Unassembled WGS sequence"/>
</dbReference>
<dbReference type="InterPro" id="IPR004886">
    <property type="entry name" value="Glucanosyltransferase"/>
</dbReference>
<dbReference type="PANTHER" id="PTHR31468:SF2">
    <property type="entry name" value="1,3-BETA-GLUCANOSYLTRANSFERASE GAS1"/>
    <property type="match status" value="1"/>
</dbReference>
<dbReference type="InterPro" id="IPR017853">
    <property type="entry name" value="GH"/>
</dbReference>
<organism evidence="13 14">
    <name type="scientific">Conidiobolus coronatus (strain ATCC 28846 / CBS 209.66 / NRRL 28638)</name>
    <name type="common">Delacroixia coronata</name>
    <dbReference type="NCBI Taxonomy" id="796925"/>
    <lineage>
        <taxon>Eukaryota</taxon>
        <taxon>Fungi</taxon>
        <taxon>Fungi incertae sedis</taxon>
        <taxon>Zoopagomycota</taxon>
        <taxon>Entomophthoromycotina</taxon>
        <taxon>Entomophthoromycetes</taxon>
        <taxon>Entomophthorales</taxon>
        <taxon>Ancylistaceae</taxon>
        <taxon>Conidiobolus</taxon>
    </lineage>
</organism>
<protein>
    <recommendedName>
        <fullName evidence="10">1,3-beta-glucanosyltransferase</fullName>
        <ecNumber evidence="10">2.4.1.-</ecNumber>
    </recommendedName>
</protein>
<keyword evidence="14" id="KW-1185">Reference proteome</keyword>
<evidence type="ECO:0000256" key="6">
    <source>
        <dbReference type="ARBA" id="ARBA00023136"/>
    </source>
</evidence>
<keyword evidence="10" id="KW-0808">Transferase</keyword>
<dbReference type="Gene3D" id="1.20.58.1040">
    <property type="match status" value="1"/>
</dbReference>
<dbReference type="OMA" id="PAPCENC"/>
<accession>A0A137P855</accession>
<evidence type="ECO:0000256" key="5">
    <source>
        <dbReference type="ARBA" id="ARBA00022729"/>
    </source>
</evidence>
<comment type="subcellular location">
    <subcellularLocation>
        <location evidence="1">Cell envelope</location>
    </subcellularLocation>
    <subcellularLocation>
        <location evidence="10">Cell membrane</location>
        <topology evidence="10">Lipid-anchor</topology>
        <topology evidence="10">GPI-anchor</topology>
    </subcellularLocation>
    <subcellularLocation>
        <location evidence="2">Membrane</location>
        <topology evidence="2">Lipid-anchor</topology>
        <topology evidence="2">GPI-anchor</topology>
    </subcellularLocation>
</comment>